<dbReference type="InterPro" id="IPR008207">
    <property type="entry name" value="Sig_transdc_His_kin_Hpt_dom"/>
</dbReference>
<protein>
    <submittedName>
        <fullName evidence="4">Hpt domain-containing protein</fullName>
    </submittedName>
</protein>
<evidence type="ECO:0000313" key="5">
    <source>
        <dbReference type="Proteomes" id="UP000199356"/>
    </source>
</evidence>
<proteinExistence type="predicted"/>
<feature type="domain" description="HPt" evidence="3">
    <location>
        <begin position="16"/>
        <end position="122"/>
    </location>
</feature>
<organism evidence="4 5">
    <name type="scientific">Tranquillimonas alkanivorans</name>
    <dbReference type="NCBI Taxonomy" id="441119"/>
    <lineage>
        <taxon>Bacteria</taxon>
        <taxon>Pseudomonadati</taxon>
        <taxon>Pseudomonadota</taxon>
        <taxon>Alphaproteobacteria</taxon>
        <taxon>Rhodobacterales</taxon>
        <taxon>Roseobacteraceae</taxon>
        <taxon>Tranquillimonas</taxon>
    </lineage>
</organism>
<dbReference type="Gene3D" id="1.20.120.160">
    <property type="entry name" value="HPT domain"/>
    <property type="match status" value="1"/>
</dbReference>
<evidence type="ECO:0000313" key="4">
    <source>
        <dbReference type="EMBL" id="SFP42497.1"/>
    </source>
</evidence>
<dbReference type="STRING" id="441119.SAMN04488047_106114"/>
<dbReference type="InterPro" id="IPR036641">
    <property type="entry name" value="HPT_dom_sf"/>
</dbReference>
<keyword evidence="5" id="KW-1185">Reference proteome</keyword>
<name>A0A1I5Q8M2_9RHOB</name>
<dbReference type="SUPFAM" id="SSF47226">
    <property type="entry name" value="Histidine-containing phosphotransfer domain, HPT domain"/>
    <property type="match status" value="1"/>
</dbReference>
<gene>
    <name evidence="4" type="ORF">SAMN04488047_106114</name>
</gene>
<evidence type="ECO:0000256" key="2">
    <source>
        <dbReference type="PROSITE-ProRule" id="PRU00110"/>
    </source>
</evidence>
<dbReference type="EMBL" id="FOXA01000006">
    <property type="protein sequence ID" value="SFP42497.1"/>
    <property type="molecule type" value="Genomic_DNA"/>
</dbReference>
<accession>A0A1I5Q8M2</accession>
<sequence>MLAENDASGMMDGTEMSKLPALLRPKFIRRLADGRERMETQLHRLRDGSAEASDLRELQGEAHRIAGIAGALGYPALGNIAARTDSILGRMLAEKDPGPDVTDAVRHVDVLNRAISTVLRTTQAVKQSA</sequence>
<dbReference type="PROSITE" id="PS50894">
    <property type="entry name" value="HPT"/>
    <property type="match status" value="1"/>
</dbReference>
<feature type="modified residue" description="Phosphohistidine" evidence="2">
    <location>
        <position position="63"/>
    </location>
</feature>
<dbReference type="GO" id="GO:0004672">
    <property type="term" value="F:protein kinase activity"/>
    <property type="evidence" value="ECO:0007669"/>
    <property type="project" value="UniProtKB-ARBA"/>
</dbReference>
<dbReference type="Proteomes" id="UP000199356">
    <property type="component" value="Unassembled WGS sequence"/>
</dbReference>
<dbReference type="GO" id="GO:0000160">
    <property type="term" value="P:phosphorelay signal transduction system"/>
    <property type="evidence" value="ECO:0007669"/>
    <property type="project" value="UniProtKB-KW"/>
</dbReference>
<dbReference type="AlphaFoldDB" id="A0A1I5Q8M2"/>
<dbReference type="Pfam" id="PF01627">
    <property type="entry name" value="Hpt"/>
    <property type="match status" value="1"/>
</dbReference>
<keyword evidence="2" id="KW-0597">Phosphoprotein</keyword>
<evidence type="ECO:0000259" key="3">
    <source>
        <dbReference type="PROSITE" id="PS50894"/>
    </source>
</evidence>
<dbReference type="RefSeq" id="WP_093420921.1">
    <property type="nucleotide sequence ID" value="NZ_FOXA01000006.1"/>
</dbReference>
<reference evidence="4 5" key="1">
    <citation type="submission" date="2016-10" db="EMBL/GenBank/DDBJ databases">
        <authorList>
            <person name="de Groot N.N."/>
        </authorList>
    </citation>
    <scope>NUCLEOTIDE SEQUENCE [LARGE SCALE GENOMIC DNA]</scope>
    <source>
        <strain evidence="4 5">DSM 19547</strain>
    </source>
</reference>
<dbReference type="OrthoDB" id="7876199at2"/>
<keyword evidence="1" id="KW-0902">Two-component regulatory system</keyword>
<evidence type="ECO:0000256" key="1">
    <source>
        <dbReference type="ARBA" id="ARBA00023012"/>
    </source>
</evidence>